<name>A0A074MAJ5_ERYLO</name>
<dbReference type="Gene3D" id="3.40.50.1820">
    <property type="entry name" value="alpha/beta hydrolase"/>
    <property type="match status" value="1"/>
</dbReference>
<dbReference type="Proteomes" id="UP000027647">
    <property type="component" value="Unassembled WGS sequence"/>
</dbReference>
<dbReference type="SUPFAM" id="SSF53474">
    <property type="entry name" value="alpha/beta-Hydrolases"/>
    <property type="match status" value="1"/>
</dbReference>
<proteinExistence type="predicted"/>
<keyword evidence="2" id="KW-0378">Hydrolase</keyword>
<dbReference type="PROSITE" id="PS51257">
    <property type="entry name" value="PROKAR_LIPOPROTEIN"/>
    <property type="match status" value="1"/>
</dbReference>
<dbReference type="InterPro" id="IPR051049">
    <property type="entry name" value="Dienelactone_hydrolase-like"/>
</dbReference>
<protein>
    <submittedName>
        <fullName evidence="2">Dienelactone hydrolase</fullName>
    </submittedName>
</protein>
<dbReference type="AlphaFoldDB" id="A0A074MAJ5"/>
<organism evidence="2 3">
    <name type="scientific">Erythrobacter longus</name>
    <dbReference type="NCBI Taxonomy" id="1044"/>
    <lineage>
        <taxon>Bacteria</taxon>
        <taxon>Pseudomonadati</taxon>
        <taxon>Pseudomonadota</taxon>
        <taxon>Alphaproteobacteria</taxon>
        <taxon>Sphingomonadales</taxon>
        <taxon>Erythrobacteraceae</taxon>
        <taxon>Erythrobacter/Porphyrobacter group</taxon>
        <taxon>Erythrobacter</taxon>
    </lineage>
</organism>
<evidence type="ECO:0000259" key="1">
    <source>
        <dbReference type="Pfam" id="PF01738"/>
    </source>
</evidence>
<dbReference type="EMBL" id="JMIW01000004">
    <property type="protein sequence ID" value="KEO89775.1"/>
    <property type="molecule type" value="Genomic_DNA"/>
</dbReference>
<feature type="domain" description="Dienelactone hydrolase" evidence="1">
    <location>
        <begin position="62"/>
        <end position="289"/>
    </location>
</feature>
<comment type="caution">
    <text evidence="2">The sequence shown here is derived from an EMBL/GenBank/DDBJ whole genome shotgun (WGS) entry which is preliminary data.</text>
</comment>
<reference evidence="2 3" key="1">
    <citation type="submission" date="2014-04" db="EMBL/GenBank/DDBJ databases">
        <title>A comprehensive comparison of genomes of Erythrobacter spp. strains.</title>
        <authorList>
            <person name="Zheng Q."/>
        </authorList>
    </citation>
    <scope>NUCLEOTIDE SEQUENCE [LARGE SCALE GENOMIC DNA]</scope>
    <source>
        <strain evidence="2 3">DSM 6997</strain>
    </source>
</reference>
<dbReference type="Pfam" id="PF01738">
    <property type="entry name" value="DLH"/>
    <property type="match status" value="1"/>
</dbReference>
<dbReference type="InterPro" id="IPR029058">
    <property type="entry name" value="AB_hydrolase_fold"/>
</dbReference>
<accession>A0A074MAJ5</accession>
<dbReference type="eggNOG" id="COG0412">
    <property type="taxonomic scope" value="Bacteria"/>
</dbReference>
<evidence type="ECO:0000313" key="2">
    <source>
        <dbReference type="EMBL" id="KEO89775.1"/>
    </source>
</evidence>
<dbReference type="PANTHER" id="PTHR46623:SF10">
    <property type="entry name" value="CARBOXYMETHYLENEBUTENOLIDASE HOMOLOG"/>
    <property type="match status" value="1"/>
</dbReference>
<dbReference type="GO" id="GO:0016787">
    <property type="term" value="F:hydrolase activity"/>
    <property type="evidence" value="ECO:0007669"/>
    <property type="project" value="UniProtKB-KW"/>
</dbReference>
<keyword evidence="3" id="KW-1185">Reference proteome</keyword>
<gene>
    <name evidence="2" type="ORF">EH31_11520</name>
</gene>
<dbReference type="OrthoDB" id="9787933at2"/>
<dbReference type="STRING" id="1044.EH31_11520"/>
<sequence>MCDEKKLKEWARGQVSRRDLGVLAGAAALTACAPDAVTASGETGAPAITQTNVTFETADGVMDGVFIHPSEGKHPAVIFWPDIASVRASKINMATRLAGEGYSVLIMNPYYRDVAGEQFADFAAFIEADGFQKVRPWREKLDADSIGRDAGAAVVWLDAQAAVDTSKGIGAQGYCMGGPFTVWSAAAVPSRIKAAASFHGGGLVREDYAKSPHKVLGASTAGYLIGVAQDDDAEAPGDKDAFAAAAKEAGRPVKIEVYAGDHGWTVLDSPAYAKEAAEKAYADLLKLYSEQL</sequence>
<evidence type="ECO:0000313" key="3">
    <source>
        <dbReference type="Proteomes" id="UP000027647"/>
    </source>
</evidence>
<dbReference type="PANTHER" id="PTHR46623">
    <property type="entry name" value="CARBOXYMETHYLENEBUTENOLIDASE-RELATED"/>
    <property type="match status" value="1"/>
</dbReference>
<dbReference type="InterPro" id="IPR002925">
    <property type="entry name" value="Dienelactn_hydro"/>
</dbReference>